<proteinExistence type="predicted"/>
<accession>A0A382QN25</accession>
<reference evidence="1" key="1">
    <citation type="submission" date="2018-05" db="EMBL/GenBank/DDBJ databases">
        <authorList>
            <person name="Lanie J.A."/>
            <person name="Ng W.-L."/>
            <person name="Kazmierczak K.M."/>
            <person name="Andrzejewski T.M."/>
            <person name="Davidsen T.M."/>
            <person name="Wayne K.J."/>
            <person name="Tettelin H."/>
            <person name="Glass J.I."/>
            <person name="Rusch D."/>
            <person name="Podicherti R."/>
            <person name="Tsui H.-C.T."/>
            <person name="Winkler M.E."/>
        </authorList>
    </citation>
    <scope>NUCLEOTIDE SEQUENCE</scope>
</reference>
<protein>
    <submittedName>
        <fullName evidence="1">Uncharacterized protein</fullName>
    </submittedName>
</protein>
<name>A0A382QN25_9ZZZZ</name>
<feature type="non-terminal residue" evidence="1">
    <location>
        <position position="1"/>
    </location>
</feature>
<evidence type="ECO:0000313" key="1">
    <source>
        <dbReference type="EMBL" id="SVC86338.1"/>
    </source>
</evidence>
<feature type="non-terminal residue" evidence="1">
    <location>
        <position position="120"/>
    </location>
</feature>
<gene>
    <name evidence="1" type="ORF">METZ01_LOCUS339192</name>
</gene>
<dbReference type="AlphaFoldDB" id="A0A382QN25"/>
<sequence length="120" mass="14058">MNIRQRRGFLTLNLDGLDENNRYSMETYKKRVPLGVMQDPSNMPDQASVLESRKVKEAMVHKKEKMKSRQKLKEILIKDRKDIIGKVKGINKIKKLTTSKEELEVYNGLITQLEKQFSSY</sequence>
<dbReference type="EMBL" id="UINC01115367">
    <property type="protein sequence ID" value="SVC86338.1"/>
    <property type="molecule type" value="Genomic_DNA"/>
</dbReference>
<organism evidence="1">
    <name type="scientific">marine metagenome</name>
    <dbReference type="NCBI Taxonomy" id="408172"/>
    <lineage>
        <taxon>unclassified sequences</taxon>
        <taxon>metagenomes</taxon>
        <taxon>ecological metagenomes</taxon>
    </lineage>
</organism>